<dbReference type="PANTHER" id="PTHR13343:SF22">
    <property type="entry name" value="GLUTAMYL-TRNA REDUCTASE-BINDING PROTEIN, CHLOROPLASTIC"/>
    <property type="match status" value="1"/>
</dbReference>
<evidence type="ECO:0000313" key="3">
    <source>
        <dbReference type="Proteomes" id="UP000593561"/>
    </source>
</evidence>
<name>A0A7J8SA33_GOSDV</name>
<sequence length="339" mass="38101">MKMNLQIQTQSLSTHFPLPPFPPKPKFLQAKPKPSFKLCSSLSTVSVPPTKTSHKPFPAEVSRTIMELSSIGTLSTLAQDGWPLGVGVRFAVDAEGTPVLCLPQPSPDNRSTLHVQLDQCGLRTPQCTIQGSLTKPADATILRRFDSVWKKRFGESADVDNLYTVDVQRVLQMEDLNEDGVWVTSSDYKNSNPDPLRNSAEEIVNEINTNNREDVHRFCNVYVDLDFQVSCLQISSVFGFFLLSHMHAANVISVLHIFIVSEAKMIWVDRLGFDLRIYSPQKGVFDVRIPFPREVTDEKGAKSSFNGMSQLAWEVEKNFHAPDFEKVKQLKKIVYCGGR</sequence>
<dbReference type="InterPro" id="IPR037119">
    <property type="entry name" value="Haem_oxidase_HugZ-like_sf"/>
</dbReference>
<keyword evidence="3" id="KW-1185">Reference proteome</keyword>
<organism evidence="2 3">
    <name type="scientific">Gossypium davidsonii</name>
    <name type="common">Davidson's cotton</name>
    <name type="synonym">Gossypium klotzschianum subsp. davidsonii</name>
    <dbReference type="NCBI Taxonomy" id="34287"/>
    <lineage>
        <taxon>Eukaryota</taxon>
        <taxon>Viridiplantae</taxon>
        <taxon>Streptophyta</taxon>
        <taxon>Embryophyta</taxon>
        <taxon>Tracheophyta</taxon>
        <taxon>Spermatophyta</taxon>
        <taxon>Magnoliopsida</taxon>
        <taxon>eudicotyledons</taxon>
        <taxon>Gunneridae</taxon>
        <taxon>Pentapetalae</taxon>
        <taxon>rosids</taxon>
        <taxon>malvids</taxon>
        <taxon>Malvales</taxon>
        <taxon>Malvaceae</taxon>
        <taxon>Malvoideae</taxon>
        <taxon>Gossypium</taxon>
    </lineage>
</organism>
<feature type="domain" description="DUF2470" evidence="1">
    <location>
        <begin position="245"/>
        <end position="304"/>
    </location>
</feature>
<dbReference type="EMBL" id="JABFAC010000009">
    <property type="protein sequence ID" value="MBA0622931.1"/>
    <property type="molecule type" value="Genomic_DNA"/>
</dbReference>
<dbReference type="Gene3D" id="3.20.180.10">
    <property type="entry name" value="PNP-oxidase-like"/>
    <property type="match status" value="2"/>
</dbReference>
<comment type="caution">
    <text evidence="2">The sequence shown here is derived from an EMBL/GenBank/DDBJ whole genome shotgun (WGS) entry which is preliminary data.</text>
</comment>
<dbReference type="SUPFAM" id="SSF50475">
    <property type="entry name" value="FMN-binding split barrel"/>
    <property type="match status" value="2"/>
</dbReference>
<dbReference type="AlphaFoldDB" id="A0A7J8SA33"/>
<evidence type="ECO:0000313" key="2">
    <source>
        <dbReference type="EMBL" id="MBA0622931.1"/>
    </source>
</evidence>
<reference evidence="2 3" key="1">
    <citation type="journal article" date="2019" name="Genome Biol. Evol.">
        <title>Insights into the evolution of the New World diploid cottons (Gossypium, subgenus Houzingenia) based on genome sequencing.</title>
        <authorList>
            <person name="Grover C.E."/>
            <person name="Arick M.A. 2nd"/>
            <person name="Thrash A."/>
            <person name="Conover J.L."/>
            <person name="Sanders W.S."/>
            <person name="Peterson D.G."/>
            <person name="Frelichowski J.E."/>
            <person name="Scheffler J.A."/>
            <person name="Scheffler B.E."/>
            <person name="Wendel J.F."/>
        </authorList>
    </citation>
    <scope>NUCLEOTIDE SEQUENCE [LARGE SCALE GENOMIC DNA]</scope>
    <source>
        <strain evidence="2">27</strain>
        <tissue evidence="2">Leaf</tissue>
    </source>
</reference>
<dbReference type="InterPro" id="IPR012349">
    <property type="entry name" value="Split_barrel_FMN-bd"/>
</dbReference>
<dbReference type="Gene3D" id="2.30.110.10">
    <property type="entry name" value="Electron Transport, Fmn-binding Protein, Chain A"/>
    <property type="match status" value="1"/>
</dbReference>
<dbReference type="GO" id="GO:0009507">
    <property type="term" value="C:chloroplast"/>
    <property type="evidence" value="ECO:0007669"/>
    <property type="project" value="TreeGrafter"/>
</dbReference>
<evidence type="ECO:0000259" key="1">
    <source>
        <dbReference type="Pfam" id="PF10615"/>
    </source>
</evidence>
<dbReference type="PANTHER" id="PTHR13343">
    <property type="entry name" value="CREG1 PROTEIN"/>
    <property type="match status" value="1"/>
</dbReference>
<accession>A0A7J8SA33</accession>
<protein>
    <recommendedName>
        <fullName evidence="1">DUF2470 domain-containing protein</fullName>
    </recommendedName>
</protein>
<dbReference type="FunFam" id="2.30.110.10:FF:000015">
    <property type="entry name" value="Glutamyl-tRNA reductase-binding protein, chloroplastic"/>
    <property type="match status" value="1"/>
</dbReference>
<dbReference type="InterPro" id="IPR019595">
    <property type="entry name" value="DUF2470"/>
</dbReference>
<gene>
    <name evidence="2" type="ORF">Godav_008431</name>
</gene>
<dbReference type="Proteomes" id="UP000593561">
    <property type="component" value="Unassembled WGS sequence"/>
</dbReference>
<dbReference type="Pfam" id="PF10615">
    <property type="entry name" value="DUF2470"/>
    <property type="match status" value="1"/>
</dbReference>
<proteinExistence type="predicted"/>